<reference evidence="1 2" key="1">
    <citation type="submission" date="2020-03" db="EMBL/GenBank/DDBJ databases">
        <authorList>
            <person name="Kim M.K."/>
        </authorList>
    </citation>
    <scope>NUCLEOTIDE SEQUENCE [LARGE SCALE GENOMIC DNA]</scope>
    <source>
        <strain evidence="1 2">BT328</strain>
    </source>
</reference>
<dbReference type="Proteomes" id="UP000501802">
    <property type="component" value="Chromosome"/>
</dbReference>
<dbReference type="PANTHER" id="PTHR38733">
    <property type="entry name" value="PROTEIN MCRC"/>
    <property type="match status" value="1"/>
</dbReference>
<evidence type="ECO:0000313" key="2">
    <source>
        <dbReference type="Proteomes" id="UP000501802"/>
    </source>
</evidence>
<sequence length="427" mass="48898">MPSLITVVENGLIGRSIDVKERSGLSADVIVSDPIFEALRQLAFDADGIDGLLTFSVQKGHEYIRVRNYVGLLTLSDGTQLEILPKIGDGLTSRSMLLTMLRHLEHGPFRTLTSAYTNATNLPLWEVFVTAFLDALEALVRQGIQRSYVSVESNEQFWKGKFQATRQQRENAQHAERLAVVYDVLTANVPHNRLLKTTLLYLRQRNHSPGVQQRIRQLDWAMNEIPVCESIPDDLKMVRRTTRIFARYELVLRWAEALLGRRAYGVKAGQTADLSLLFPMERVFEDYVSHGIRRYWPIADAVAVQESSAHLVDEHIGVPKFKLRPDILIRHNGQTFVLDMKWKELTSRDHARNYGIEQSDLYQLYAYGKKYGANELFLIYPANETFQHPLPVFDYDADTRLHVVPFTILNPLANEVEKLAIYALSFR</sequence>
<dbReference type="InterPro" id="IPR019292">
    <property type="entry name" value="McrC"/>
</dbReference>
<dbReference type="EMBL" id="CP050063">
    <property type="protein sequence ID" value="QIP15319.1"/>
    <property type="molecule type" value="Genomic_DNA"/>
</dbReference>
<dbReference type="KEGG" id="spib:G8759_23180"/>
<keyword evidence="1" id="KW-0378">Hydrolase</keyword>
<accession>A0A6G9ASL7</accession>
<organism evidence="1 2">
    <name type="scientific">Spirosoma aureum</name>
    <dbReference type="NCBI Taxonomy" id="2692134"/>
    <lineage>
        <taxon>Bacteria</taxon>
        <taxon>Pseudomonadati</taxon>
        <taxon>Bacteroidota</taxon>
        <taxon>Cytophagia</taxon>
        <taxon>Cytophagales</taxon>
        <taxon>Cytophagaceae</taxon>
        <taxon>Spirosoma</taxon>
    </lineage>
</organism>
<dbReference type="GO" id="GO:0004519">
    <property type="term" value="F:endonuclease activity"/>
    <property type="evidence" value="ECO:0007669"/>
    <property type="project" value="UniProtKB-KW"/>
</dbReference>
<dbReference type="AlphaFoldDB" id="A0A6G9ASL7"/>
<keyword evidence="2" id="KW-1185">Reference proteome</keyword>
<name>A0A6G9ASL7_9BACT</name>
<protein>
    <submittedName>
        <fullName evidence="1">Restriction endonuclease</fullName>
    </submittedName>
</protein>
<evidence type="ECO:0000313" key="1">
    <source>
        <dbReference type="EMBL" id="QIP15319.1"/>
    </source>
</evidence>
<dbReference type="Pfam" id="PF10117">
    <property type="entry name" value="McrBC"/>
    <property type="match status" value="1"/>
</dbReference>
<gene>
    <name evidence="1" type="ORF">G8759_23180</name>
</gene>
<keyword evidence="1" id="KW-0540">Nuclease</keyword>
<dbReference type="PANTHER" id="PTHR38733:SF1">
    <property type="entry name" value="TYPE IV METHYL-DIRECTED RESTRICTION ENZYME ECOKMCRBC"/>
    <property type="match status" value="1"/>
</dbReference>
<proteinExistence type="predicted"/>
<keyword evidence="1" id="KW-0255">Endonuclease</keyword>
<dbReference type="RefSeq" id="WP_167213220.1">
    <property type="nucleotide sequence ID" value="NZ_CP050063.1"/>
</dbReference>